<evidence type="ECO:0000313" key="2">
    <source>
        <dbReference type="EMBL" id="MBM3117295.1"/>
    </source>
</evidence>
<dbReference type="EMBL" id="JAESND010000009">
    <property type="protein sequence ID" value="MBM3117295.1"/>
    <property type="molecule type" value="Genomic_DNA"/>
</dbReference>
<feature type="transmembrane region" description="Helical" evidence="1">
    <location>
        <begin position="21"/>
        <end position="39"/>
    </location>
</feature>
<sequence length="176" mass="18656">MPSSDNFQPARDEATTATLTIYARLLAACWLIAAIATIYRIRLSAWDYTPSATEIHASLVLLVVAATVSISPPVIGVVHALAAKRAFPLLASIAILPVTLFGLFICINITSDCEIKAELQEYMRANLSESELKSVRAFAGICPTGYSFRNEQGDPQCATGSAAIFGSNDIGIGSCG</sequence>
<organism evidence="2 3">
    <name type="scientific">Jeongeupia naejangsanensis</name>
    <dbReference type="NCBI Taxonomy" id="613195"/>
    <lineage>
        <taxon>Bacteria</taxon>
        <taxon>Pseudomonadati</taxon>
        <taxon>Pseudomonadota</taxon>
        <taxon>Betaproteobacteria</taxon>
        <taxon>Neisseriales</taxon>
        <taxon>Chitinibacteraceae</taxon>
        <taxon>Jeongeupia</taxon>
    </lineage>
</organism>
<feature type="transmembrane region" description="Helical" evidence="1">
    <location>
        <begin position="59"/>
        <end position="82"/>
    </location>
</feature>
<keyword evidence="1" id="KW-0812">Transmembrane</keyword>
<name>A0ABS2BPF3_9NEIS</name>
<evidence type="ECO:0000256" key="1">
    <source>
        <dbReference type="SAM" id="Phobius"/>
    </source>
</evidence>
<evidence type="ECO:0000313" key="3">
    <source>
        <dbReference type="Proteomes" id="UP000809431"/>
    </source>
</evidence>
<dbReference type="RefSeq" id="WP_203539516.1">
    <property type="nucleotide sequence ID" value="NZ_JAESND010000009.1"/>
</dbReference>
<keyword evidence="1" id="KW-1133">Transmembrane helix</keyword>
<comment type="caution">
    <text evidence="2">The sequence shown here is derived from an EMBL/GenBank/DDBJ whole genome shotgun (WGS) entry which is preliminary data.</text>
</comment>
<dbReference type="Proteomes" id="UP000809431">
    <property type="component" value="Unassembled WGS sequence"/>
</dbReference>
<keyword evidence="1" id="KW-0472">Membrane</keyword>
<feature type="transmembrane region" description="Helical" evidence="1">
    <location>
        <begin position="89"/>
        <end position="110"/>
    </location>
</feature>
<gene>
    <name evidence="2" type="ORF">JMJ54_15780</name>
</gene>
<proteinExistence type="predicted"/>
<protein>
    <submittedName>
        <fullName evidence="2">Uncharacterized protein</fullName>
    </submittedName>
</protein>
<reference evidence="2 3" key="1">
    <citation type="submission" date="2021-01" db="EMBL/GenBank/DDBJ databases">
        <title>Draft Genome Sequence and Polyhydroxyalkanoate Biosynthetic Potential of Jeongeupia naejangsanensis Type Strain DSM 24253.</title>
        <authorList>
            <person name="Turrini P."/>
            <person name="Artuso I."/>
            <person name="Lugli G.A."/>
            <person name="Frangipani E."/>
            <person name="Ventura M."/>
            <person name="Visca P."/>
        </authorList>
    </citation>
    <scope>NUCLEOTIDE SEQUENCE [LARGE SCALE GENOMIC DNA]</scope>
    <source>
        <strain evidence="2 3">DSM 24253</strain>
    </source>
</reference>
<keyword evidence="3" id="KW-1185">Reference proteome</keyword>
<accession>A0ABS2BPF3</accession>